<organism evidence="4 5">
    <name type="scientific">Rosistilla ulvae</name>
    <dbReference type="NCBI Taxonomy" id="1930277"/>
    <lineage>
        <taxon>Bacteria</taxon>
        <taxon>Pseudomonadati</taxon>
        <taxon>Planctomycetota</taxon>
        <taxon>Planctomycetia</taxon>
        <taxon>Pirellulales</taxon>
        <taxon>Pirellulaceae</taxon>
        <taxon>Rosistilla</taxon>
    </lineage>
</organism>
<evidence type="ECO:0000259" key="3">
    <source>
        <dbReference type="Pfam" id="PF00326"/>
    </source>
</evidence>
<dbReference type="Proteomes" id="UP000319557">
    <property type="component" value="Chromosome"/>
</dbReference>
<accession>A0A517M3U8</accession>
<gene>
    <name evidence="4" type="ORF">EC9_37520</name>
</gene>
<sequence precursor="true">MKNASLFILLLLSAPFAHREAVGQQVQEIRYHSSADDSQQPAMFYAPQTDTAVPLVVVLHSWSGDYKQRLHKKIEAWCVQQGWAYIHPNFRGPNLRPEATGSELVVQDIVSAVDHAKMTANIDPSAVYLIGTSGGGYTSLLMAGRHPEIWAGVSAWVPISDLTAWYHECKLAKRNYFNNIVASCGGVPGTSPEVDEEYRKRSPLTYLADAKGVRLSINAGIRDGHVGSVPVSHSLLAFNEVAEAADRLSEEQIRELVQTAKVPADLQTAISDPSFGEKQPLFRRTSGSATVTLFDGGHELVDNAAIAWIKQTYAAKGD</sequence>
<dbReference type="EMBL" id="CP036261">
    <property type="protein sequence ID" value="QDS89552.1"/>
    <property type="molecule type" value="Genomic_DNA"/>
</dbReference>
<proteinExistence type="predicted"/>
<dbReference type="GO" id="GO:0006508">
    <property type="term" value="P:proteolysis"/>
    <property type="evidence" value="ECO:0007669"/>
    <property type="project" value="InterPro"/>
</dbReference>
<evidence type="ECO:0000256" key="2">
    <source>
        <dbReference type="SAM" id="SignalP"/>
    </source>
</evidence>
<dbReference type="InterPro" id="IPR001375">
    <property type="entry name" value="Peptidase_S9_cat"/>
</dbReference>
<keyword evidence="2" id="KW-0732">Signal</keyword>
<keyword evidence="5" id="KW-1185">Reference proteome</keyword>
<evidence type="ECO:0000313" key="4">
    <source>
        <dbReference type="EMBL" id="QDS89552.1"/>
    </source>
</evidence>
<dbReference type="Pfam" id="PF00326">
    <property type="entry name" value="Peptidase_S9"/>
    <property type="match status" value="1"/>
</dbReference>
<feature type="chain" id="PRO_5022118687" evidence="2">
    <location>
        <begin position="20"/>
        <end position="318"/>
    </location>
</feature>
<dbReference type="PANTHER" id="PTHR22946">
    <property type="entry name" value="DIENELACTONE HYDROLASE DOMAIN-CONTAINING PROTEIN-RELATED"/>
    <property type="match status" value="1"/>
</dbReference>
<name>A0A517M3U8_9BACT</name>
<feature type="domain" description="Peptidase S9 prolyl oligopeptidase catalytic" evidence="3">
    <location>
        <begin position="79"/>
        <end position="240"/>
    </location>
</feature>
<evidence type="ECO:0000313" key="5">
    <source>
        <dbReference type="Proteomes" id="UP000319557"/>
    </source>
</evidence>
<dbReference type="GO" id="GO:0052689">
    <property type="term" value="F:carboxylic ester hydrolase activity"/>
    <property type="evidence" value="ECO:0007669"/>
    <property type="project" value="UniProtKB-ARBA"/>
</dbReference>
<dbReference type="Gene3D" id="3.40.50.1820">
    <property type="entry name" value="alpha/beta hydrolase"/>
    <property type="match status" value="1"/>
</dbReference>
<dbReference type="InterPro" id="IPR050261">
    <property type="entry name" value="FrsA_esterase"/>
</dbReference>
<dbReference type="SUPFAM" id="SSF53474">
    <property type="entry name" value="alpha/beta-Hydrolases"/>
    <property type="match status" value="1"/>
</dbReference>
<dbReference type="RefSeq" id="WP_218934236.1">
    <property type="nucleotide sequence ID" value="NZ_CP036261.1"/>
</dbReference>
<evidence type="ECO:0000256" key="1">
    <source>
        <dbReference type="ARBA" id="ARBA00022801"/>
    </source>
</evidence>
<dbReference type="GO" id="GO:0008236">
    <property type="term" value="F:serine-type peptidase activity"/>
    <property type="evidence" value="ECO:0007669"/>
    <property type="project" value="InterPro"/>
</dbReference>
<dbReference type="InterPro" id="IPR029058">
    <property type="entry name" value="AB_hydrolase_fold"/>
</dbReference>
<keyword evidence="1" id="KW-0378">Hydrolase</keyword>
<protein>
    <submittedName>
        <fullName evidence="4">Prolyl oligopeptidase family protein</fullName>
    </submittedName>
</protein>
<dbReference type="AlphaFoldDB" id="A0A517M3U8"/>
<feature type="signal peptide" evidence="2">
    <location>
        <begin position="1"/>
        <end position="19"/>
    </location>
</feature>
<dbReference type="PANTHER" id="PTHR22946:SF9">
    <property type="entry name" value="POLYKETIDE TRANSFERASE AF380"/>
    <property type="match status" value="1"/>
</dbReference>
<dbReference type="KEGG" id="ruv:EC9_37520"/>
<reference evidence="4 5" key="1">
    <citation type="submission" date="2019-02" db="EMBL/GenBank/DDBJ databases">
        <title>Deep-cultivation of Planctomycetes and their phenomic and genomic characterization uncovers novel biology.</title>
        <authorList>
            <person name="Wiegand S."/>
            <person name="Jogler M."/>
            <person name="Boedeker C."/>
            <person name="Pinto D."/>
            <person name="Vollmers J."/>
            <person name="Rivas-Marin E."/>
            <person name="Kohn T."/>
            <person name="Peeters S.H."/>
            <person name="Heuer A."/>
            <person name="Rast P."/>
            <person name="Oberbeckmann S."/>
            <person name="Bunk B."/>
            <person name="Jeske O."/>
            <person name="Meyerdierks A."/>
            <person name="Storesund J.E."/>
            <person name="Kallscheuer N."/>
            <person name="Luecker S."/>
            <person name="Lage O.M."/>
            <person name="Pohl T."/>
            <person name="Merkel B.J."/>
            <person name="Hornburger P."/>
            <person name="Mueller R.-W."/>
            <person name="Bruemmer F."/>
            <person name="Labrenz M."/>
            <person name="Spormann A.M."/>
            <person name="Op den Camp H."/>
            <person name="Overmann J."/>
            <person name="Amann R."/>
            <person name="Jetten M.S.M."/>
            <person name="Mascher T."/>
            <person name="Medema M.H."/>
            <person name="Devos D.P."/>
            <person name="Kaster A.-K."/>
            <person name="Ovreas L."/>
            <person name="Rohde M."/>
            <person name="Galperin M.Y."/>
            <person name="Jogler C."/>
        </authorList>
    </citation>
    <scope>NUCLEOTIDE SEQUENCE [LARGE SCALE GENOMIC DNA]</scope>
    <source>
        <strain evidence="4 5">EC9</strain>
    </source>
</reference>